<dbReference type="GeneID" id="78287341"/>
<dbReference type="InterPro" id="IPR036412">
    <property type="entry name" value="HAD-like_sf"/>
</dbReference>
<dbReference type="NCBIfam" id="TIGR00099">
    <property type="entry name" value="Cof-subfamily"/>
    <property type="match status" value="1"/>
</dbReference>
<dbReference type="SFLD" id="SFLDG01144">
    <property type="entry name" value="C2.B.4:_PGP_Like"/>
    <property type="match status" value="1"/>
</dbReference>
<dbReference type="OrthoDB" id="9781413at2"/>
<evidence type="ECO:0000313" key="2">
    <source>
        <dbReference type="Proteomes" id="UP000198558"/>
    </source>
</evidence>
<name>A0A1I0C2T0_9FIRM</name>
<accession>A0A1I0C2T0</accession>
<dbReference type="InterPro" id="IPR023214">
    <property type="entry name" value="HAD_sf"/>
</dbReference>
<organism evidence="1 2">
    <name type="scientific">Thomasclavelia cocleata</name>
    <dbReference type="NCBI Taxonomy" id="69824"/>
    <lineage>
        <taxon>Bacteria</taxon>
        <taxon>Bacillati</taxon>
        <taxon>Bacillota</taxon>
        <taxon>Erysipelotrichia</taxon>
        <taxon>Erysipelotrichales</taxon>
        <taxon>Coprobacillaceae</taxon>
        <taxon>Thomasclavelia</taxon>
    </lineage>
</organism>
<dbReference type="NCBIfam" id="TIGR01484">
    <property type="entry name" value="HAD-SF-IIB"/>
    <property type="match status" value="1"/>
</dbReference>
<proteinExistence type="predicted"/>
<protein>
    <recommendedName>
        <fullName evidence="3">Cof subfamily of IIB subfamily of haloacid dehalogenase superfamily/HAD-superfamily hydrolase, subfamily IIB</fullName>
    </recommendedName>
</protein>
<dbReference type="InterPro" id="IPR006379">
    <property type="entry name" value="HAD-SF_hydro_IIB"/>
</dbReference>
<dbReference type="Gene3D" id="3.30.1240.10">
    <property type="match status" value="1"/>
</dbReference>
<gene>
    <name evidence="1" type="ORF">SAMN04489758_10234</name>
</gene>
<keyword evidence="2" id="KW-1185">Reference proteome</keyword>
<dbReference type="SFLD" id="SFLDS00003">
    <property type="entry name" value="Haloacid_Dehalogenase"/>
    <property type="match status" value="1"/>
</dbReference>
<dbReference type="RefSeq" id="WP_092351787.1">
    <property type="nucleotide sequence ID" value="NZ_FOIN01000002.1"/>
</dbReference>
<dbReference type="PROSITE" id="PS01229">
    <property type="entry name" value="COF_2"/>
    <property type="match status" value="1"/>
</dbReference>
<dbReference type="GO" id="GO:0016791">
    <property type="term" value="F:phosphatase activity"/>
    <property type="evidence" value="ECO:0007669"/>
    <property type="project" value="UniProtKB-ARBA"/>
</dbReference>
<dbReference type="GO" id="GO:0000287">
    <property type="term" value="F:magnesium ion binding"/>
    <property type="evidence" value="ECO:0007669"/>
    <property type="project" value="TreeGrafter"/>
</dbReference>
<dbReference type="PRINTS" id="PR00119">
    <property type="entry name" value="CATATPASE"/>
</dbReference>
<evidence type="ECO:0008006" key="3">
    <source>
        <dbReference type="Google" id="ProtNLM"/>
    </source>
</evidence>
<dbReference type="PANTHER" id="PTHR10000">
    <property type="entry name" value="PHOSPHOSERINE PHOSPHATASE"/>
    <property type="match status" value="1"/>
</dbReference>
<dbReference type="GO" id="GO:0005829">
    <property type="term" value="C:cytosol"/>
    <property type="evidence" value="ECO:0007669"/>
    <property type="project" value="TreeGrafter"/>
</dbReference>
<dbReference type="EMBL" id="FOIN01000002">
    <property type="protein sequence ID" value="SET13317.1"/>
    <property type="molecule type" value="Genomic_DNA"/>
</dbReference>
<dbReference type="Pfam" id="PF08282">
    <property type="entry name" value="Hydrolase_3"/>
    <property type="match status" value="1"/>
</dbReference>
<dbReference type="CDD" id="cd07516">
    <property type="entry name" value="HAD_Pase"/>
    <property type="match status" value="1"/>
</dbReference>
<dbReference type="PANTHER" id="PTHR10000:SF8">
    <property type="entry name" value="HAD SUPERFAMILY HYDROLASE-LIKE, TYPE 3"/>
    <property type="match status" value="1"/>
</dbReference>
<dbReference type="Proteomes" id="UP000198558">
    <property type="component" value="Unassembled WGS sequence"/>
</dbReference>
<reference evidence="2" key="1">
    <citation type="submission" date="2016-10" db="EMBL/GenBank/DDBJ databases">
        <authorList>
            <person name="Varghese N."/>
            <person name="Submissions S."/>
        </authorList>
    </citation>
    <scope>NUCLEOTIDE SEQUENCE [LARGE SCALE GENOMIC DNA]</scope>
    <source>
        <strain evidence="2">DSM 1551</strain>
    </source>
</reference>
<dbReference type="InterPro" id="IPR000150">
    <property type="entry name" value="Cof"/>
</dbReference>
<dbReference type="SUPFAM" id="SSF56784">
    <property type="entry name" value="HAD-like"/>
    <property type="match status" value="1"/>
</dbReference>
<sequence length="272" mass="30396">MTYKLIALDLDGTLKSTNKQILPKTKIILQELAKQGVVIVLASGRPTAGLYKEADELKLNETGGYLLSFNGAKVVDYQTKETIYQKVYNAKIAHDVYDRAKKYGLAVMTYADGVIITEDIDDEYVIIESEINHLPIKLVKNFKETVDFSVNKVLLTGKPEYVEKIIDEFKEPYGDSLSIYRSAPFFIEVMAQGIDKAASLQALIERLGIKQEEVISFGDGYNDLSMIEFAGMGVAMENAVDQVKQCADYITLSNDDEGIYECLKLLNEKGEI</sequence>
<dbReference type="Gene3D" id="3.40.50.1000">
    <property type="entry name" value="HAD superfamily/HAD-like"/>
    <property type="match status" value="1"/>
</dbReference>
<dbReference type="AlphaFoldDB" id="A0A1I0C2T0"/>
<dbReference type="SFLD" id="SFLDG01140">
    <property type="entry name" value="C2.B:_Phosphomannomutase_and_P"/>
    <property type="match status" value="1"/>
</dbReference>
<evidence type="ECO:0000313" key="1">
    <source>
        <dbReference type="EMBL" id="SET13317.1"/>
    </source>
</evidence>